<evidence type="ECO:0000313" key="5">
    <source>
        <dbReference type="Proteomes" id="UP000036938"/>
    </source>
</evidence>
<dbReference type="InterPro" id="IPR010499">
    <property type="entry name" value="AraC_E-bd"/>
</dbReference>
<sequence>MSRNGYIDRVNRVIDHIHANAGERLSLDVLADVAAMSPYHWHRVYHAMTGETCAQTVRRIRLYRAGVKLIETGDPVEVIARDVGYPVLRSFNRAFADLYGLTPQAFRVRGARPRTFKPNAPTGDLQMLDTQITDVPTRRMAALRHKGAYSEISRTFAKLSAQLAEANAFAHVRGMAAVYFDDPMVTPEPELTSDAGALLADGATVPEGLTDLTLPEGKVARFEHRGPYTGLPAAYTWIYATWLPESGEELDDFPSYEVYVNSPLDTAPDDLVTHIFVPLR</sequence>
<dbReference type="InterPro" id="IPR029442">
    <property type="entry name" value="GyrI-like"/>
</dbReference>
<name>A0A0L1JU10_9RHOB</name>
<evidence type="ECO:0000313" key="4">
    <source>
        <dbReference type="EMBL" id="KNG94893.1"/>
    </source>
</evidence>
<dbReference type="RefSeq" id="WP_050529885.1">
    <property type="nucleotide sequence ID" value="NZ_AQQZ01000002.1"/>
</dbReference>
<dbReference type="SMART" id="SM00342">
    <property type="entry name" value="HTH_ARAC"/>
    <property type="match status" value="1"/>
</dbReference>
<keyword evidence="2" id="KW-0804">Transcription</keyword>
<dbReference type="GO" id="GO:0043565">
    <property type="term" value="F:sequence-specific DNA binding"/>
    <property type="evidence" value="ECO:0007669"/>
    <property type="project" value="InterPro"/>
</dbReference>
<dbReference type="AlphaFoldDB" id="A0A0L1JU10"/>
<dbReference type="SUPFAM" id="SSF55136">
    <property type="entry name" value="Probable bacterial effector-binding domain"/>
    <property type="match status" value="1"/>
</dbReference>
<dbReference type="PANTHER" id="PTHR40055:SF1">
    <property type="entry name" value="TRANSCRIPTIONAL REGULATOR YGIV-RELATED"/>
    <property type="match status" value="1"/>
</dbReference>
<keyword evidence="1" id="KW-0805">Transcription regulation</keyword>
<dbReference type="SMART" id="SM00871">
    <property type="entry name" value="AraC_E_bind"/>
    <property type="match status" value="1"/>
</dbReference>
<gene>
    <name evidence="4" type="ORF">ATO11_05850</name>
</gene>
<keyword evidence="5" id="KW-1185">Reference proteome</keyword>
<dbReference type="Pfam" id="PF12833">
    <property type="entry name" value="HTH_18"/>
    <property type="match status" value="1"/>
</dbReference>
<reference evidence="4 5" key="1">
    <citation type="journal article" date="2015" name="Int. J. Syst. Evol. Microbiol.">
        <title>Aestuariivita atlantica sp. nov., isolated from deep sea sediment of the Atlantic Ocean.</title>
        <authorList>
            <person name="Li G."/>
            <person name="Lai Q."/>
            <person name="Du Y."/>
            <person name="Liu X."/>
            <person name="Sun F."/>
            <person name="Shao Z."/>
        </authorList>
    </citation>
    <scope>NUCLEOTIDE SEQUENCE [LARGE SCALE GENOMIC DNA]</scope>
    <source>
        <strain evidence="4 5">22II-S11-z3</strain>
    </source>
</reference>
<dbReference type="InterPro" id="IPR009057">
    <property type="entry name" value="Homeodomain-like_sf"/>
</dbReference>
<proteinExistence type="predicted"/>
<dbReference type="PROSITE" id="PS01124">
    <property type="entry name" value="HTH_ARAC_FAMILY_2"/>
    <property type="match status" value="1"/>
</dbReference>
<dbReference type="Pfam" id="PF06445">
    <property type="entry name" value="GyrI-like"/>
    <property type="match status" value="1"/>
</dbReference>
<dbReference type="Gene3D" id="3.20.80.10">
    <property type="entry name" value="Regulatory factor, effector binding domain"/>
    <property type="match status" value="1"/>
</dbReference>
<dbReference type="PANTHER" id="PTHR40055">
    <property type="entry name" value="TRANSCRIPTIONAL REGULATOR YGIV-RELATED"/>
    <property type="match status" value="1"/>
</dbReference>
<protein>
    <recommendedName>
        <fullName evidence="3">HTH araC/xylS-type domain-containing protein</fullName>
    </recommendedName>
</protein>
<organism evidence="4 5">
    <name type="scientific">Pseudaestuariivita atlantica</name>
    <dbReference type="NCBI Taxonomy" id="1317121"/>
    <lineage>
        <taxon>Bacteria</taxon>
        <taxon>Pseudomonadati</taxon>
        <taxon>Pseudomonadota</taxon>
        <taxon>Alphaproteobacteria</taxon>
        <taxon>Rhodobacterales</taxon>
        <taxon>Paracoccaceae</taxon>
        <taxon>Pseudaestuariivita</taxon>
    </lineage>
</organism>
<dbReference type="Proteomes" id="UP000036938">
    <property type="component" value="Unassembled WGS sequence"/>
</dbReference>
<evidence type="ECO:0000256" key="2">
    <source>
        <dbReference type="ARBA" id="ARBA00023163"/>
    </source>
</evidence>
<comment type="caution">
    <text evidence="4">The sequence shown here is derived from an EMBL/GenBank/DDBJ whole genome shotgun (WGS) entry which is preliminary data.</text>
</comment>
<evidence type="ECO:0000259" key="3">
    <source>
        <dbReference type="PROSITE" id="PS01124"/>
    </source>
</evidence>
<dbReference type="EMBL" id="AQQZ01000002">
    <property type="protein sequence ID" value="KNG94893.1"/>
    <property type="molecule type" value="Genomic_DNA"/>
</dbReference>
<dbReference type="InterPro" id="IPR018060">
    <property type="entry name" value="HTH_AraC"/>
</dbReference>
<dbReference type="OrthoDB" id="9816011at2"/>
<dbReference type="GO" id="GO:0003700">
    <property type="term" value="F:DNA-binding transcription factor activity"/>
    <property type="evidence" value="ECO:0007669"/>
    <property type="project" value="InterPro"/>
</dbReference>
<evidence type="ECO:0000256" key="1">
    <source>
        <dbReference type="ARBA" id="ARBA00023015"/>
    </source>
</evidence>
<dbReference type="Gene3D" id="1.10.10.60">
    <property type="entry name" value="Homeodomain-like"/>
    <property type="match status" value="1"/>
</dbReference>
<dbReference type="InterPro" id="IPR011256">
    <property type="entry name" value="Reg_factor_effector_dom_sf"/>
</dbReference>
<dbReference type="SUPFAM" id="SSF46689">
    <property type="entry name" value="Homeodomain-like"/>
    <property type="match status" value="2"/>
</dbReference>
<feature type="domain" description="HTH araC/xylS-type" evidence="3">
    <location>
        <begin position="11"/>
        <end position="109"/>
    </location>
</feature>
<accession>A0A0L1JU10</accession>
<dbReference type="STRING" id="1317121.ATO11_05850"/>
<dbReference type="InterPro" id="IPR050908">
    <property type="entry name" value="SmbC-like"/>
</dbReference>